<feature type="region of interest" description="Disordered" evidence="1">
    <location>
        <begin position="299"/>
        <end position="392"/>
    </location>
</feature>
<evidence type="ECO:0000313" key="2">
    <source>
        <dbReference type="EMBL" id="KAF6219703.1"/>
    </source>
</evidence>
<gene>
    <name evidence="2" type="ORF">HO133_003528</name>
</gene>
<accession>A0A8H6CA06</accession>
<dbReference type="AlphaFoldDB" id="A0A8H6CA06"/>
<keyword evidence="3" id="KW-1185">Reference proteome</keyword>
<organism evidence="2 3">
    <name type="scientific">Letharia lupina</name>
    <dbReference type="NCBI Taxonomy" id="560253"/>
    <lineage>
        <taxon>Eukaryota</taxon>
        <taxon>Fungi</taxon>
        <taxon>Dikarya</taxon>
        <taxon>Ascomycota</taxon>
        <taxon>Pezizomycotina</taxon>
        <taxon>Lecanoromycetes</taxon>
        <taxon>OSLEUM clade</taxon>
        <taxon>Lecanoromycetidae</taxon>
        <taxon>Lecanorales</taxon>
        <taxon>Lecanorineae</taxon>
        <taxon>Parmeliaceae</taxon>
        <taxon>Letharia</taxon>
    </lineage>
</organism>
<feature type="compositionally biased region" description="Basic residues" evidence="1">
    <location>
        <begin position="342"/>
        <end position="359"/>
    </location>
</feature>
<protein>
    <submittedName>
        <fullName evidence="2">Uncharacterized protein</fullName>
    </submittedName>
</protein>
<dbReference type="Proteomes" id="UP000593566">
    <property type="component" value="Unassembled WGS sequence"/>
</dbReference>
<comment type="caution">
    <text evidence="2">The sequence shown here is derived from an EMBL/GenBank/DDBJ whole genome shotgun (WGS) entry which is preliminary data.</text>
</comment>
<feature type="compositionally biased region" description="Low complexity" evidence="1">
    <location>
        <begin position="321"/>
        <end position="338"/>
    </location>
</feature>
<evidence type="ECO:0000313" key="3">
    <source>
        <dbReference type="Proteomes" id="UP000593566"/>
    </source>
</evidence>
<reference evidence="2 3" key="1">
    <citation type="journal article" date="2020" name="Genomics">
        <title>Complete, high-quality genomes from long-read metagenomic sequencing of two wolf lichen thalli reveals enigmatic genome architecture.</title>
        <authorList>
            <person name="McKenzie S.K."/>
            <person name="Walston R.F."/>
            <person name="Allen J.L."/>
        </authorList>
    </citation>
    <scope>NUCLEOTIDE SEQUENCE [LARGE SCALE GENOMIC DNA]</scope>
    <source>
        <strain evidence="2">WasteWater1</strain>
    </source>
</reference>
<proteinExistence type="predicted"/>
<dbReference type="RefSeq" id="XP_037149138.1">
    <property type="nucleotide sequence ID" value="XM_037294450.1"/>
</dbReference>
<sequence>MAARPTIPGAANTRATVASADGSYTFSVAGRTAIQIAVSVAGTGSITAGYTASAGVRVVTLDSSPASPVFTQDGNAAAAIVHRVVLTQAQVPVPAAVSTLLLAANANRKSLRISGTNAGDSFRLGYGTAATASSSALFGSGGVFAAEQCGPGDGVPTGAIYGYSAARLHGPGRGGQLMLGRRSLMLSAASLKLLGAEAMAALPPPPGRTRSQLGARQALVPIGFRGRGANGSAAYYDATSTTSMDQTAWWTPPVGQVTAIQLVYAAWDMPQSGEADRQVTASLTAALSFPTVPAITVSSSAAQAGGPPWRRSMARCWGSTGSARVRPSPAPAAGSRPAPTSPRRRCRRRRGGQQPGHHHGQPERRDHGGDRGRPALHLHRQHRAGDVEGRRTLTIAPRHGDYRSDFIACSPAAGSQFLVRNFASFSGAGLQLMDYPGVQSGTATRLGGGVLRARHRADRPDAESFDAVQHRWRLFLPGGDPGTVWRHGGQPSSAWHAARPTAFAASVQERGQAALAIDSGITDVFLGFGRNDIEIGRLPATAVMSALATDAAPFLAARQRRVWACTDPPTTYSNDGYLTAANQAFPVATASTTATATASGGTTLAMASVANLAVGQLVCPSGSGTGPISAGTTISSVGTASIVLSQPLAATLAASSPLCFGAASASASPVEVQRVARNASLLGSYTSCGYAGVVDLNGVASDATGRWVVPSVNGTVVAGTVDGVHPSPTVHQLAVAAGIVPVSSIVS</sequence>
<name>A0A8H6CA06_9LECA</name>
<evidence type="ECO:0000256" key="1">
    <source>
        <dbReference type="SAM" id="MobiDB-lite"/>
    </source>
</evidence>
<dbReference type="GeneID" id="59331939"/>
<feature type="compositionally biased region" description="Basic and acidic residues" evidence="1">
    <location>
        <begin position="360"/>
        <end position="373"/>
    </location>
</feature>
<dbReference type="EMBL" id="JACCJB010000018">
    <property type="protein sequence ID" value="KAF6219703.1"/>
    <property type="molecule type" value="Genomic_DNA"/>
</dbReference>